<dbReference type="OrthoDB" id="447764at2759"/>
<reference evidence="4" key="1">
    <citation type="submission" date="2021-02" db="EMBL/GenBank/DDBJ databases">
        <authorList>
            <person name="Dougan E. K."/>
            <person name="Rhodes N."/>
            <person name="Thang M."/>
            <person name="Chan C."/>
        </authorList>
    </citation>
    <scope>NUCLEOTIDE SEQUENCE</scope>
</reference>
<feature type="region of interest" description="Disordered" evidence="1">
    <location>
        <begin position="25"/>
        <end position="74"/>
    </location>
</feature>
<evidence type="ECO:0000313" key="4">
    <source>
        <dbReference type="EMBL" id="CAE7846466.1"/>
    </source>
</evidence>
<keyword evidence="3" id="KW-0732">Signal</keyword>
<feature type="compositionally biased region" description="Basic and acidic residues" evidence="1">
    <location>
        <begin position="26"/>
        <end position="50"/>
    </location>
</feature>
<comment type="caution">
    <text evidence="4">The sequence shown here is derived from an EMBL/GenBank/DDBJ whole genome shotgun (WGS) entry which is preliminary data.</text>
</comment>
<dbReference type="Proteomes" id="UP000601435">
    <property type="component" value="Unassembled WGS sequence"/>
</dbReference>
<organism evidence="4 5">
    <name type="scientific">Symbiodinium necroappetens</name>
    <dbReference type="NCBI Taxonomy" id="1628268"/>
    <lineage>
        <taxon>Eukaryota</taxon>
        <taxon>Sar</taxon>
        <taxon>Alveolata</taxon>
        <taxon>Dinophyceae</taxon>
        <taxon>Suessiales</taxon>
        <taxon>Symbiodiniaceae</taxon>
        <taxon>Symbiodinium</taxon>
    </lineage>
</organism>
<name>A0A813A2F2_9DINO</name>
<keyword evidence="2" id="KW-0812">Transmembrane</keyword>
<feature type="region of interest" description="Disordered" evidence="1">
    <location>
        <begin position="393"/>
        <end position="437"/>
    </location>
</feature>
<sequence length="488" mass="55310">MVRHVYLHGFLALALQLHFASSLRPNGHEDPGEKASLRAENRAEETDFKETPSTTASTQTEVAQTTTSQAEDTTNRTWPWQNEDYLRVGLAMFTTGVAYIVTYLFIELSAWIATRKLKDPFFSIADAPLRSLHDRRASKSAARSTCLGCWSTGDTQVPTFEEALRGLTPSQQAFFENTMKRAHALQVRGIQEQRRSVGWKWVECICVALTPICISISDSFGKHFQEPIKLIAILFSLFSTLCRLSPQGRGEALLFYSGLLRKVCWSYWSVSGEFDDFRYDSDFDEHSKEVAQEFWQKFSAKKRECKEKLLTKTMRAGQSQAQARTEDPAEQSQIHAGTEDRADQEGEDPASSMFETAFVECLPEYLTETESTRAALFEKFVEEVVQCIEQGEDELQRSYGSPGSAPRVIRSRDGDDDDKQEGRRNRKNQKLAEKAEKHGSTKDCSILGCILSPPPCFSSPKLRNREKREAHKNSQDIILRKGMQLHVD</sequence>
<feature type="transmembrane region" description="Helical" evidence="2">
    <location>
        <begin position="85"/>
        <end position="106"/>
    </location>
</feature>
<feature type="compositionally biased region" description="Polar residues" evidence="1">
    <location>
        <begin position="51"/>
        <end position="74"/>
    </location>
</feature>
<proteinExistence type="predicted"/>
<dbReference type="AlphaFoldDB" id="A0A813A2F2"/>
<keyword evidence="2" id="KW-0472">Membrane</keyword>
<protein>
    <submittedName>
        <fullName evidence="4">MEGF10 protein</fullName>
    </submittedName>
</protein>
<accession>A0A813A2F2</accession>
<gene>
    <name evidence="4" type="primary">MEGF10</name>
    <name evidence="4" type="ORF">SNEC2469_LOCUS26052</name>
</gene>
<feature type="signal peptide" evidence="3">
    <location>
        <begin position="1"/>
        <end position="22"/>
    </location>
</feature>
<keyword evidence="5" id="KW-1185">Reference proteome</keyword>
<dbReference type="EMBL" id="CAJNJA010052363">
    <property type="protein sequence ID" value="CAE7846466.1"/>
    <property type="molecule type" value="Genomic_DNA"/>
</dbReference>
<evidence type="ECO:0000256" key="3">
    <source>
        <dbReference type="SAM" id="SignalP"/>
    </source>
</evidence>
<evidence type="ECO:0000256" key="2">
    <source>
        <dbReference type="SAM" id="Phobius"/>
    </source>
</evidence>
<feature type="region of interest" description="Disordered" evidence="1">
    <location>
        <begin position="316"/>
        <end position="349"/>
    </location>
</feature>
<evidence type="ECO:0000256" key="1">
    <source>
        <dbReference type="SAM" id="MobiDB-lite"/>
    </source>
</evidence>
<keyword evidence="2" id="KW-1133">Transmembrane helix</keyword>
<feature type="chain" id="PRO_5033014856" evidence="3">
    <location>
        <begin position="23"/>
        <end position="488"/>
    </location>
</feature>
<evidence type="ECO:0000313" key="5">
    <source>
        <dbReference type="Proteomes" id="UP000601435"/>
    </source>
</evidence>